<evidence type="ECO:0008006" key="6">
    <source>
        <dbReference type="Google" id="ProtNLM"/>
    </source>
</evidence>
<evidence type="ECO:0000313" key="5">
    <source>
        <dbReference type="Proteomes" id="UP000694569"/>
    </source>
</evidence>
<dbReference type="SMART" id="SM00706">
    <property type="entry name" value="TECPR"/>
    <property type="match status" value="6"/>
</dbReference>
<sequence length="255" mass="27644">MKLYFGLVLMFLGVASGMKCHLLGGLLSQLDAGAGQVYGVTTNDDIFRLEEDSWEHISGKLIHVSVGEVGVWGTNANNEIFKRQNGVWVLVSGRAKQVDAGGNGIVVVVNAADEVFCLNKDQTYSTDTALSFHKLDGLLIYYSCGLYGCWGVNRNNDIFCRLDVTPENCVGSAWKSVSGKMVMLEVGSDGSVFAINTIGNVFKREGISASNPTGDAWLLLNIPGPIKHLSFDNGVLWLINKDNNIYKCDNPVKSA</sequence>
<evidence type="ECO:0000313" key="4">
    <source>
        <dbReference type="Ensembl" id="ENSLLEP00000049270.1"/>
    </source>
</evidence>
<dbReference type="GeneTree" id="ENSGT00510000047886"/>
<keyword evidence="1" id="KW-0430">Lectin</keyword>
<dbReference type="Proteomes" id="UP000694569">
    <property type="component" value="Unplaced"/>
</dbReference>
<evidence type="ECO:0000256" key="3">
    <source>
        <dbReference type="SAM" id="SignalP"/>
    </source>
</evidence>
<accession>A0A8C5RBD9</accession>
<protein>
    <recommendedName>
        <fullName evidence="6">Fish-egg lectin-like</fullName>
    </recommendedName>
</protein>
<organism evidence="4 5">
    <name type="scientific">Leptobrachium leishanense</name>
    <name type="common">Leishan spiny toad</name>
    <dbReference type="NCBI Taxonomy" id="445787"/>
    <lineage>
        <taxon>Eukaryota</taxon>
        <taxon>Metazoa</taxon>
        <taxon>Chordata</taxon>
        <taxon>Craniata</taxon>
        <taxon>Vertebrata</taxon>
        <taxon>Euteleostomi</taxon>
        <taxon>Amphibia</taxon>
        <taxon>Batrachia</taxon>
        <taxon>Anura</taxon>
        <taxon>Pelobatoidea</taxon>
        <taxon>Megophryidae</taxon>
        <taxon>Leptobrachium</taxon>
    </lineage>
</organism>
<name>A0A8C5RBD9_9ANUR</name>
<evidence type="ECO:0000256" key="1">
    <source>
        <dbReference type="ARBA" id="ARBA00022734"/>
    </source>
</evidence>
<dbReference type="GO" id="GO:0030246">
    <property type="term" value="F:carbohydrate binding"/>
    <property type="evidence" value="ECO:0007669"/>
    <property type="project" value="UniProtKB-KW"/>
</dbReference>
<keyword evidence="5" id="KW-1185">Reference proteome</keyword>
<dbReference type="PANTHER" id="PTHR23250">
    <property type="entry name" value="DYSFERLIN-RELATED"/>
    <property type="match status" value="1"/>
</dbReference>
<feature type="signal peptide" evidence="3">
    <location>
        <begin position="1"/>
        <end position="17"/>
    </location>
</feature>
<keyword evidence="3" id="KW-0732">Signal</keyword>
<dbReference type="OrthoDB" id="166585at2759"/>
<dbReference type="InterPro" id="IPR006624">
    <property type="entry name" value="Beta-propeller_rpt_TECPR"/>
</dbReference>
<evidence type="ECO:0000256" key="2">
    <source>
        <dbReference type="ARBA" id="ARBA00038331"/>
    </source>
</evidence>
<dbReference type="PANTHER" id="PTHR23250:SF3">
    <property type="entry name" value="FISH-EGG LECTIN-LIKE ISOFORM X1-RELATED"/>
    <property type="match status" value="1"/>
</dbReference>
<dbReference type="InterPro" id="IPR051513">
    <property type="entry name" value="Tectonin_beta-prop"/>
</dbReference>
<proteinExistence type="inferred from homology"/>
<dbReference type="AlphaFoldDB" id="A0A8C5RBD9"/>
<dbReference type="Pfam" id="PF19193">
    <property type="entry name" value="Tectonin"/>
    <property type="match status" value="1"/>
</dbReference>
<comment type="similarity">
    <text evidence="2">Belongs to the tectonin family.</text>
</comment>
<feature type="chain" id="PRO_5034951724" description="Fish-egg lectin-like" evidence="3">
    <location>
        <begin position="18"/>
        <end position="255"/>
    </location>
</feature>
<dbReference type="Ensembl" id="ENSLLET00000051190.1">
    <property type="protein sequence ID" value="ENSLLEP00000049270.1"/>
    <property type="gene ID" value="ENSLLEG00000031016.1"/>
</dbReference>
<reference evidence="4" key="2">
    <citation type="submission" date="2025-09" db="UniProtKB">
        <authorList>
            <consortium name="Ensembl"/>
        </authorList>
    </citation>
    <scope>IDENTIFICATION</scope>
</reference>
<reference evidence="4" key="1">
    <citation type="submission" date="2025-08" db="UniProtKB">
        <authorList>
            <consortium name="Ensembl"/>
        </authorList>
    </citation>
    <scope>IDENTIFICATION</scope>
</reference>